<dbReference type="eggNOG" id="ENOG50303QH">
    <property type="taxonomic scope" value="Bacteria"/>
</dbReference>
<gene>
    <name evidence="1" type="ORF">HMPREF9488_01325</name>
</gene>
<dbReference type="NCBIfam" id="NF047353">
    <property type="entry name" value="tube_lmo2291"/>
    <property type="match status" value="1"/>
</dbReference>
<sequence>MDSVRVKRSQFATFLNTTPNGDTATYARMGKGITSASVAYNPTVNDELYISEDGANKSLDSYAPSMASEQIAFAGDPVFDYVDSLRQARAVGTDAKTDMLMVYIYDKEADGSYCAEKQEVIVSINEFGGEAGGAVTISYDAGFCGEPVKGTVTITNGKVIFKEATKPEVSE</sequence>
<accession>E7G987</accession>
<dbReference type="STRING" id="100884.GCA_000269565_03168"/>
<evidence type="ECO:0008006" key="3">
    <source>
        <dbReference type="Google" id="ProtNLM"/>
    </source>
</evidence>
<comment type="caution">
    <text evidence="1">The sequence shown here is derived from an EMBL/GenBank/DDBJ whole genome shotgun (WGS) entry which is preliminary data.</text>
</comment>
<proteinExistence type="predicted"/>
<protein>
    <recommendedName>
        <fullName evidence="3">Phage major tail protein</fullName>
    </recommendedName>
</protein>
<dbReference type="OrthoDB" id="1654418at2"/>
<dbReference type="EMBL" id="ADKX01000024">
    <property type="protein sequence ID" value="EFW05377.1"/>
    <property type="molecule type" value="Genomic_DNA"/>
</dbReference>
<dbReference type="Proteomes" id="UP000003157">
    <property type="component" value="Unassembled WGS sequence"/>
</dbReference>
<evidence type="ECO:0000313" key="2">
    <source>
        <dbReference type="Proteomes" id="UP000003157"/>
    </source>
</evidence>
<dbReference type="HOGENOM" id="CLU_129178_0_0_9"/>
<evidence type="ECO:0000313" key="1">
    <source>
        <dbReference type="EMBL" id="EFW05377.1"/>
    </source>
</evidence>
<dbReference type="AlphaFoldDB" id="E7G987"/>
<reference evidence="1 2" key="1">
    <citation type="submission" date="2010-12" db="EMBL/GenBank/DDBJ databases">
        <title>The Genome Sequence of Coprobacillus sp. strain 29_1.</title>
        <authorList>
            <consortium name="The Broad Institute Genome Sequencing Platform"/>
            <person name="Earl A."/>
            <person name="Ward D."/>
            <person name="Feldgarden M."/>
            <person name="Gevers D."/>
            <person name="Daigneault M."/>
            <person name="Sibley C.D."/>
            <person name="White A."/>
            <person name="Strauss J."/>
            <person name="Allen-Vercoe E."/>
            <person name="Young S.K."/>
            <person name="Zeng Q."/>
            <person name="Gargeya S."/>
            <person name="Fitzgerald M."/>
            <person name="Haas B."/>
            <person name="Abouelleil A."/>
            <person name="Alvarado L."/>
            <person name="Arachchi H.M."/>
            <person name="Berlin A."/>
            <person name="Brown A."/>
            <person name="Chapman S.B."/>
            <person name="Chen Z."/>
            <person name="Dunbar C."/>
            <person name="Freedman E."/>
            <person name="Gearin G."/>
            <person name="Gellesch M."/>
            <person name="Goldberg J."/>
            <person name="Griggs A."/>
            <person name="Gujja S."/>
            <person name="Heilman E."/>
            <person name="Heiman D."/>
            <person name="Howarth C."/>
            <person name="Larson L."/>
            <person name="Lui A."/>
            <person name="MacDonald P.J.P."/>
            <person name="Mehta T."/>
            <person name="Montmayeur A."/>
            <person name="Murphy C."/>
            <person name="Neiman D."/>
            <person name="Pearson M."/>
            <person name="Priest M."/>
            <person name="Roberts A."/>
            <person name="Saif S."/>
            <person name="Shea T."/>
            <person name="Shenoy N."/>
            <person name="Sisk P."/>
            <person name="Stolte C."/>
            <person name="Sykes S."/>
            <person name="White J."/>
            <person name="Yandava C."/>
            <person name="Nusbaum C."/>
            <person name="Birren B."/>
        </authorList>
    </citation>
    <scope>NUCLEOTIDE SEQUENCE [LARGE SCALE GENOMIC DNA]</scope>
    <source>
        <strain evidence="1 2">29_1</strain>
    </source>
</reference>
<organism evidence="1 2">
    <name type="scientific">Coprobacillus cateniformis</name>
    <dbReference type="NCBI Taxonomy" id="100884"/>
    <lineage>
        <taxon>Bacteria</taxon>
        <taxon>Bacillati</taxon>
        <taxon>Bacillota</taxon>
        <taxon>Erysipelotrichia</taxon>
        <taxon>Erysipelotrichales</taxon>
        <taxon>Coprobacillaceae</taxon>
        <taxon>Coprobacillus</taxon>
    </lineage>
</organism>
<name>E7G987_9FIRM</name>
<dbReference type="GeneID" id="78230958"/>
<keyword evidence="2" id="KW-1185">Reference proteome</keyword>
<dbReference type="RefSeq" id="WP_008788441.1">
    <property type="nucleotide sequence ID" value="NZ_AKCB01000002.1"/>
</dbReference>